<keyword evidence="2" id="KW-1185">Reference proteome</keyword>
<dbReference type="EMBL" id="JYDL01000019">
    <property type="protein sequence ID" value="KRX24182.1"/>
    <property type="molecule type" value="Genomic_DNA"/>
</dbReference>
<proteinExistence type="predicted"/>
<dbReference type="Proteomes" id="UP000054630">
    <property type="component" value="Unassembled WGS sequence"/>
</dbReference>
<comment type="caution">
    <text evidence="1">The sequence shown here is derived from an EMBL/GenBank/DDBJ whole genome shotgun (WGS) entry which is preliminary data.</text>
</comment>
<dbReference type="AlphaFoldDB" id="A0A0V0SC01"/>
<protein>
    <submittedName>
        <fullName evidence="1">Uncharacterized protein</fullName>
    </submittedName>
</protein>
<organism evidence="1 2">
    <name type="scientific">Trichinella nelsoni</name>
    <dbReference type="NCBI Taxonomy" id="6336"/>
    <lineage>
        <taxon>Eukaryota</taxon>
        <taxon>Metazoa</taxon>
        <taxon>Ecdysozoa</taxon>
        <taxon>Nematoda</taxon>
        <taxon>Enoplea</taxon>
        <taxon>Dorylaimia</taxon>
        <taxon>Trichinellida</taxon>
        <taxon>Trichinellidae</taxon>
        <taxon>Trichinella</taxon>
    </lineage>
</organism>
<evidence type="ECO:0000313" key="2">
    <source>
        <dbReference type="Proteomes" id="UP000054630"/>
    </source>
</evidence>
<evidence type="ECO:0000313" key="1">
    <source>
        <dbReference type="EMBL" id="KRX24182.1"/>
    </source>
</evidence>
<name>A0A0V0SC01_9BILA</name>
<reference evidence="1 2" key="1">
    <citation type="submission" date="2015-01" db="EMBL/GenBank/DDBJ databases">
        <title>Evolution of Trichinella species and genotypes.</title>
        <authorList>
            <person name="Korhonen P.K."/>
            <person name="Edoardo P."/>
            <person name="Giuseppe L.R."/>
            <person name="Gasser R.B."/>
        </authorList>
    </citation>
    <scope>NUCLEOTIDE SEQUENCE [LARGE SCALE GENOMIC DNA]</scope>
    <source>
        <strain evidence="1">ISS37</strain>
    </source>
</reference>
<sequence length="76" mass="8766">MAIFPATRFADLLINRRACCCKDFRDEPAREKANYWNDRRRTEKHASSFWFIHLCTKIQSSLVTSGIPCSNALTAN</sequence>
<gene>
    <name evidence="1" type="ORF">T07_3446</name>
</gene>
<dbReference type="OrthoDB" id="5912008at2759"/>
<accession>A0A0V0SC01</accession>